<dbReference type="PROSITE" id="PS50297">
    <property type="entry name" value="ANK_REP_REGION"/>
    <property type="match status" value="3"/>
</dbReference>
<dbReference type="GO" id="GO:0004842">
    <property type="term" value="F:ubiquitin-protein transferase activity"/>
    <property type="evidence" value="ECO:0007669"/>
    <property type="project" value="TreeGrafter"/>
</dbReference>
<dbReference type="PANTHER" id="PTHR24171">
    <property type="entry name" value="ANKYRIN REPEAT DOMAIN-CONTAINING PROTEIN 39-RELATED"/>
    <property type="match status" value="1"/>
</dbReference>
<keyword evidence="1" id="KW-0677">Repeat</keyword>
<keyword evidence="4" id="KW-1133">Transmembrane helix</keyword>
<proteinExistence type="predicted"/>
<feature type="transmembrane region" description="Helical" evidence="4">
    <location>
        <begin position="52"/>
        <end position="70"/>
    </location>
</feature>
<keyword evidence="4" id="KW-0472">Membrane</keyword>
<dbReference type="OrthoDB" id="5624102at2"/>
<feature type="transmembrane region" description="Helical" evidence="4">
    <location>
        <begin position="196"/>
        <end position="217"/>
    </location>
</feature>
<reference evidence="5 6" key="1">
    <citation type="submission" date="2019-07" db="EMBL/GenBank/DDBJ databases">
        <title>Insights of Desulfuromonas acetexigens electromicrobiology.</title>
        <authorList>
            <person name="Katuri K."/>
            <person name="Sapireddy V."/>
            <person name="Shaw D.R."/>
            <person name="Saikaly P."/>
        </authorList>
    </citation>
    <scope>NUCLEOTIDE SEQUENCE [LARGE SCALE GENOMIC DNA]</scope>
    <source>
        <strain evidence="5 6">2873</strain>
    </source>
</reference>
<evidence type="ECO:0000313" key="5">
    <source>
        <dbReference type="EMBL" id="TRO77810.1"/>
    </source>
</evidence>
<dbReference type="AlphaFoldDB" id="A0A550J3J6"/>
<accession>A0A550J3J6</accession>
<evidence type="ECO:0000313" key="6">
    <source>
        <dbReference type="Proteomes" id="UP000317155"/>
    </source>
</evidence>
<keyword evidence="2 3" id="KW-0040">ANK repeat</keyword>
<dbReference type="Pfam" id="PF00023">
    <property type="entry name" value="Ank"/>
    <property type="match status" value="1"/>
</dbReference>
<feature type="transmembrane region" description="Helical" evidence="4">
    <location>
        <begin position="119"/>
        <end position="145"/>
    </location>
</feature>
<evidence type="ECO:0000256" key="3">
    <source>
        <dbReference type="PROSITE-ProRule" id="PRU00023"/>
    </source>
</evidence>
<feature type="repeat" description="ANK" evidence="3">
    <location>
        <begin position="423"/>
        <end position="455"/>
    </location>
</feature>
<dbReference type="Pfam" id="PF12796">
    <property type="entry name" value="Ank_2"/>
    <property type="match status" value="1"/>
</dbReference>
<dbReference type="InterPro" id="IPR002110">
    <property type="entry name" value="Ankyrin_rpt"/>
</dbReference>
<keyword evidence="6" id="KW-1185">Reference proteome</keyword>
<dbReference type="Gene3D" id="1.25.40.20">
    <property type="entry name" value="Ankyrin repeat-containing domain"/>
    <property type="match status" value="1"/>
</dbReference>
<dbReference type="PANTHER" id="PTHR24171:SF8">
    <property type="entry name" value="BRCA1-ASSOCIATED RING DOMAIN PROTEIN 1"/>
    <property type="match status" value="1"/>
</dbReference>
<feature type="transmembrane region" description="Helical" evidence="4">
    <location>
        <begin position="166"/>
        <end position="184"/>
    </location>
</feature>
<dbReference type="SMART" id="SM00248">
    <property type="entry name" value="ANK"/>
    <property type="match status" value="4"/>
</dbReference>
<evidence type="ECO:0000256" key="2">
    <source>
        <dbReference type="ARBA" id="ARBA00023043"/>
    </source>
</evidence>
<dbReference type="InterPro" id="IPR036770">
    <property type="entry name" value="Ankyrin_rpt-contain_sf"/>
</dbReference>
<dbReference type="PRINTS" id="PR01415">
    <property type="entry name" value="ANKYRIN"/>
</dbReference>
<organism evidence="5 6">
    <name type="scientific">Trichloromonas acetexigens</name>
    <dbReference type="NCBI Taxonomy" id="38815"/>
    <lineage>
        <taxon>Bacteria</taxon>
        <taxon>Pseudomonadati</taxon>
        <taxon>Thermodesulfobacteriota</taxon>
        <taxon>Desulfuromonadia</taxon>
        <taxon>Desulfuromonadales</taxon>
        <taxon>Trichloromonadaceae</taxon>
        <taxon>Trichloromonas</taxon>
    </lineage>
</organism>
<sequence>MDDMKPDISPRYYIAETTIWLLGAIIAISRFVGLAPFQSLPVLNVTLRSQQHSFRVVAAMLAAATFYLIFEWKQSPQEARNSYWAQSRAGITIIFSCVSLWLSYPFIAANTRFAGISPAWYFSFCSIGFLLGLFGSTLALSSIMIRTPAEARAINLPRMPTATRSQYMLSIPIISILIVAYYLLCYKAPEVMIGQAYFFVAVPFVYLIGAMFTSLCLKRDDDGNRIPYGKSIASLKKSFDLHDYSYYLIDHGQTIAGKYDIRSNESPEEIQRAMQEEFCLEASSSMRFHVKQLEEFQIEFYSKDGNSNNNTPENRGIRIHKSQGKKGFLRVQVISDEPENESREMDIPAALVVTYAEKYLLAHTENEDLTTRKVFSYAINQTVIHTMEQELEPLLQRVVLAGQTDQVEDLLNQDVDVNEQTAIGWTALLAAAAQGYPQIVQLLLDAGANTDIGNLKGITPLIYGARYGNIEVSKLLLEYGANPNLQDTYGMTALMIATRYGFSDIVEMLLKAGANTKIKDHDAMTAIDFAHKYKHGKIAKMLRTANQRQDRP</sequence>
<evidence type="ECO:0000256" key="1">
    <source>
        <dbReference type="ARBA" id="ARBA00022737"/>
    </source>
</evidence>
<dbReference type="EMBL" id="VJVV01000023">
    <property type="protein sequence ID" value="TRO77810.1"/>
    <property type="molecule type" value="Genomic_DNA"/>
</dbReference>
<dbReference type="Proteomes" id="UP000317155">
    <property type="component" value="Unassembled WGS sequence"/>
</dbReference>
<feature type="transmembrane region" description="Helical" evidence="4">
    <location>
        <begin position="90"/>
        <end position="107"/>
    </location>
</feature>
<evidence type="ECO:0000256" key="4">
    <source>
        <dbReference type="SAM" id="Phobius"/>
    </source>
</evidence>
<comment type="caution">
    <text evidence="5">The sequence shown here is derived from an EMBL/GenBank/DDBJ whole genome shotgun (WGS) entry which is preliminary data.</text>
</comment>
<name>A0A550J3J6_9BACT</name>
<feature type="repeat" description="ANK" evidence="3">
    <location>
        <begin position="489"/>
        <end position="521"/>
    </location>
</feature>
<dbReference type="SUPFAM" id="SSF48403">
    <property type="entry name" value="Ankyrin repeat"/>
    <property type="match status" value="1"/>
</dbReference>
<feature type="transmembrane region" description="Helical" evidence="4">
    <location>
        <begin position="12"/>
        <end position="32"/>
    </location>
</feature>
<protein>
    <submittedName>
        <fullName evidence="5">Ankyrin repeat domain-containing protein</fullName>
    </submittedName>
</protein>
<feature type="repeat" description="ANK" evidence="3">
    <location>
        <begin position="456"/>
        <end position="488"/>
    </location>
</feature>
<keyword evidence="4" id="KW-0812">Transmembrane</keyword>
<dbReference type="GO" id="GO:0085020">
    <property type="term" value="P:protein K6-linked ubiquitination"/>
    <property type="evidence" value="ECO:0007669"/>
    <property type="project" value="TreeGrafter"/>
</dbReference>
<gene>
    <name evidence="5" type="ORF">FL622_16970</name>
</gene>
<dbReference type="PROSITE" id="PS50088">
    <property type="entry name" value="ANK_REPEAT"/>
    <property type="match status" value="3"/>
</dbReference>